<dbReference type="EMBL" id="QRUP01000001">
    <property type="protein sequence ID" value="RGR76891.1"/>
    <property type="molecule type" value="Genomic_DNA"/>
</dbReference>
<name>A0A412G6G7_9FIRM</name>
<comment type="caution">
    <text evidence="1">The sequence shown here is derived from an EMBL/GenBank/DDBJ whole genome shotgun (WGS) entry which is preliminary data.</text>
</comment>
<evidence type="ECO:0000313" key="1">
    <source>
        <dbReference type="EMBL" id="RGR76891.1"/>
    </source>
</evidence>
<accession>A0A412G6G7</accession>
<gene>
    <name evidence="1" type="ORF">DWY25_00945</name>
</gene>
<organism evidence="1 2">
    <name type="scientific">Holdemania filiformis</name>
    <dbReference type="NCBI Taxonomy" id="61171"/>
    <lineage>
        <taxon>Bacteria</taxon>
        <taxon>Bacillati</taxon>
        <taxon>Bacillota</taxon>
        <taxon>Erysipelotrichia</taxon>
        <taxon>Erysipelotrichales</taxon>
        <taxon>Erysipelotrichaceae</taxon>
        <taxon>Holdemania</taxon>
    </lineage>
</organism>
<reference evidence="1 2" key="1">
    <citation type="submission" date="2018-08" db="EMBL/GenBank/DDBJ databases">
        <title>A genome reference for cultivated species of the human gut microbiota.</title>
        <authorList>
            <person name="Zou Y."/>
            <person name="Xue W."/>
            <person name="Luo G."/>
        </authorList>
    </citation>
    <scope>NUCLEOTIDE SEQUENCE [LARGE SCALE GENOMIC DNA]</scope>
    <source>
        <strain evidence="1 2">AF24-29</strain>
    </source>
</reference>
<dbReference type="Proteomes" id="UP000284178">
    <property type="component" value="Unassembled WGS sequence"/>
</dbReference>
<sequence length="145" mass="16509">MRGKYETHVKPKLDLIAQWARDGSIERDIAKKLGVSESTFSGYKKEHEELLQTLTVNKEVADARVESALYKRAIGYEYDEVCTEVGPDGTKTKTTTKQVAPDVTAQIYWLNNRRPDRWRNKQDISIEGASKVEIINDIPKPTDPD</sequence>
<proteinExistence type="predicted"/>
<protein>
    <submittedName>
        <fullName evidence="1">Uncharacterized protein</fullName>
    </submittedName>
</protein>
<dbReference type="RefSeq" id="WP_117892547.1">
    <property type="nucleotide sequence ID" value="NZ_CABJCV010000001.1"/>
</dbReference>
<dbReference type="GeneID" id="83013977"/>
<dbReference type="AlphaFoldDB" id="A0A412G6G7"/>
<evidence type="ECO:0000313" key="2">
    <source>
        <dbReference type="Proteomes" id="UP000284178"/>
    </source>
</evidence>
<keyword evidence="2" id="KW-1185">Reference proteome</keyword>